<dbReference type="EMBL" id="JAWRLE010000012">
    <property type="protein sequence ID" value="MEB2579364.1"/>
    <property type="molecule type" value="Genomic_DNA"/>
</dbReference>
<evidence type="ECO:0000313" key="3">
    <source>
        <dbReference type="Proteomes" id="UP001304467"/>
    </source>
</evidence>
<evidence type="ECO:0000313" key="2">
    <source>
        <dbReference type="EMBL" id="MEB2579364.1"/>
    </source>
</evidence>
<feature type="transmembrane region" description="Helical" evidence="1">
    <location>
        <begin position="106"/>
        <end position="130"/>
    </location>
</feature>
<keyword evidence="1" id="KW-1133">Transmembrane helix</keyword>
<dbReference type="RefSeq" id="WP_179231793.1">
    <property type="nucleotide sequence ID" value="NZ_JAWRKY010000004.1"/>
</dbReference>
<keyword evidence="3" id="KW-1185">Reference proteome</keyword>
<feature type="transmembrane region" description="Helical" evidence="1">
    <location>
        <begin position="150"/>
        <end position="178"/>
    </location>
</feature>
<accession>A0ABU5WK54</accession>
<evidence type="ECO:0000256" key="1">
    <source>
        <dbReference type="SAM" id="Phobius"/>
    </source>
</evidence>
<organism evidence="2 3">
    <name type="scientific">Burkholderia anthinoferrum</name>
    <dbReference type="NCBI Taxonomy" id="3090833"/>
    <lineage>
        <taxon>Bacteria</taxon>
        <taxon>Pseudomonadati</taxon>
        <taxon>Pseudomonadota</taxon>
        <taxon>Betaproteobacteria</taxon>
        <taxon>Burkholderiales</taxon>
        <taxon>Burkholderiaceae</taxon>
        <taxon>Burkholderia</taxon>
    </lineage>
</organism>
<keyword evidence="1" id="KW-0472">Membrane</keyword>
<keyword evidence="1" id="KW-0812">Transmembrane</keyword>
<dbReference type="Proteomes" id="UP001304467">
    <property type="component" value="Unassembled WGS sequence"/>
</dbReference>
<name>A0ABU5WK54_9BURK</name>
<sequence>MNELKGLLRYYRYCPRMLALHFVSALMAWFAPDDILVQYQTLGRFVSYMANIFPVIGEAIERSVFPEVTGLYFSIMYVFLPLRIIDSTRAFYADRDRTFEIIRGFFWKRIFASIGVVIFFGFGIVAVLFGRPYYEINIIPISNSRFFLGLVGPLFAGGVEAFGVAVGFVWVFIFVSWVSSKMRG</sequence>
<proteinExistence type="predicted"/>
<reference evidence="2 3" key="1">
    <citation type="journal article" date="2023" name="Front. Microbiol.">
        <title>Genomic analyses of Burkholderia respiratory isolates indicates two evolutionarily distinct B. anthina clades.</title>
        <authorList>
            <person name="Pham A."/>
            <person name="Volmer J.G."/>
            <person name="Chambers D.C."/>
            <person name="Smith D.J."/>
            <person name="Reid D.W."/>
            <person name="Burr L."/>
            <person name="Wells T.J."/>
        </authorList>
    </citation>
    <scope>NUCLEOTIDE SEQUENCE [LARGE SCALE GENOMIC DNA]</scope>
    <source>
        <strain evidence="2 3">BCCIQ07A</strain>
    </source>
</reference>
<feature type="transmembrane region" description="Helical" evidence="1">
    <location>
        <begin position="68"/>
        <end position="85"/>
    </location>
</feature>
<feature type="transmembrane region" description="Helical" evidence="1">
    <location>
        <begin position="13"/>
        <end position="31"/>
    </location>
</feature>
<comment type="caution">
    <text evidence="2">The sequence shown here is derived from an EMBL/GenBank/DDBJ whole genome shotgun (WGS) entry which is preliminary data.</text>
</comment>
<gene>
    <name evidence="2" type="ORF">SB593_10385</name>
</gene>
<protein>
    <submittedName>
        <fullName evidence="2">Uncharacterized protein</fullName>
    </submittedName>
</protein>